<proteinExistence type="predicted"/>
<evidence type="ECO:0000313" key="3">
    <source>
        <dbReference type="Proteomes" id="UP000799429"/>
    </source>
</evidence>
<feature type="region of interest" description="Disordered" evidence="1">
    <location>
        <begin position="44"/>
        <end position="107"/>
    </location>
</feature>
<dbReference type="OrthoDB" id="3672650at2759"/>
<feature type="compositionally biased region" description="Low complexity" evidence="1">
    <location>
        <begin position="60"/>
        <end position="72"/>
    </location>
</feature>
<feature type="compositionally biased region" description="Acidic residues" evidence="1">
    <location>
        <begin position="82"/>
        <end position="95"/>
    </location>
</feature>
<gene>
    <name evidence="2" type="ORF">M501DRAFT_988488</name>
</gene>
<dbReference type="Proteomes" id="UP000799429">
    <property type="component" value="Unassembled WGS sequence"/>
</dbReference>
<evidence type="ECO:0000256" key="1">
    <source>
        <dbReference type="SAM" id="MobiDB-lite"/>
    </source>
</evidence>
<accession>A0A9P4SG17</accession>
<feature type="compositionally biased region" description="Basic and acidic residues" evidence="1">
    <location>
        <begin position="96"/>
        <end position="106"/>
    </location>
</feature>
<dbReference type="EMBL" id="MU006090">
    <property type="protein sequence ID" value="KAF2842241.1"/>
    <property type="molecule type" value="Genomic_DNA"/>
</dbReference>
<comment type="caution">
    <text evidence="2">The sequence shown here is derived from an EMBL/GenBank/DDBJ whole genome shotgun (WGS) entry which is preliminary data.</text>
</comment>
<name>A0A9P4SG17_9PEZI</name>
<organism evidence="2 3">
    <name type="scientific">Patellaria atrata CBS 101060</name>
    <dbReference type="NCBI Taxonomy" id="1346257"/>
    <lineage>
        <taxon>Eukaryota</taxon>
        <taxon>Fungi</taxon>
        <taxon>Dikarya</taxon>
        <taxon>Ascomycota</taxon>
        <taxon>Pezizomycotina</taxon>
        <taxon>Dothideomycetes</taxon>
        <taxon>Dothideomycetes incertae sedis</taxon>
        <taxon>Patellariales</taxon>
        <taxon>Patellariaceae</taxon>
        <taxon>Patellaria</taxon>
    </lineage>
</organism>
<reference evidence="2" key="1">
    <citation type="journal article" date="2020" name="Stud. Mycol.">
        <title>101 Dothideomycetes genomes: a test case for predicting lifestyles and emergence of pathogens.</title>
        <authorList>
            <person name="Haridas S."/>
            <person name="Albert R."/>
            <person name="Binder M."/>
            <person name="Bloem J."/>
            <person name="Labutti K."/>
            <person name="Salamov A."/>
            <person name="Andreopoulos B."/>
            <person name="Baker S."/>
            <person name="Barry K."/>
            <person name="Bills G."/>
            <person name="Bluhm B."/>
            <person name="Cannon C."/>
            <person name="Castanera R."/>
            <person name="Culley D."/>
            <person name="Daum C."/>
            <person name="Ezra D."/>
            <person name="Gonzalez J."/>
            <person name="Henrissat B."/>
            <person name="Kuo A."/>
            <person name="Liang C."/>
            <person name="Lipzen A."/>
            <person name="Lutzoni F."/>
            <person name="Magnuson J."/>
            <person name="Mondo S."/>
            <person name="Nolan M."/>
            <person name="Ohm R."/>
            <person name="Pangilinan J."/>
            <person name="Park H.-J."/>
            <person name="Ramirez L."/>
            <person name="Alfaro M."/>
            <person name="Sun H."/>
            <person name="Tritt A."/>
            <person name="Yoshinaga Y."/>
            <person name="Zwiers L.-H."/>
            <person name="Turgeon B."/>
            <person name="Goodwin S."/>
            <person name="Spatafora J."/>
            <person name="Crous P."/>
            <person name="Grigoriev I."/>
        </authorList>
    </citation>
    <scope>NUCLEOTIDE SEQUENCE</scope>
    <source>
        <strain evidence="2">CBS 101060</strain>
    </source>
</reference>
<evidence type="ECO:0000313" key="2">
    <source>
        <dbReference type="EMBL" id="KAF2842241.1"/>
    </source>
</evidence>
<sequence>MSFMGLPLEMRDHIYMYFIPHDHVRVHLPSPLWNVVEENDMESCDASTAVSTRTSDRTSESISDPLSDSSSSMATLGRAGDEEVESLEYVDDPADPEWKPNSDRNDMGIPQEILDEYDDEIQLRKGRLALMLSCKQLQAEFLDTIVRNTNKVLYIYIENTPDQPYDFVFDESFWKLEGRKLVISLVIVARWHAGWGWDCLQDGGKEVIDLTMDDDSEVEDASANVAHSELTAFDRRRLKYTPNWGMWNTVSIHPTTQTQLDSTWNMNGNFDQSYRTTSRFLDAKDTDVKLYNTVERFLERLPNVKTLDLGLELVGVNSNELSKVDDKRQFNIDRFFVYHPPKKNKVRHVIKTLRGGDWKHIPSRVEEWLVDKSILRANKVWWNQITDEGPCLPQEQCWSHDPGDDQLLCWCSEKISKISSFIHWPTIWKDEDESDD</sequence>
<dbReference type="AlphaFoldDB" id="A0A9P4SG17"/>
<protein>
    <submittedName>
        <fullName evidence="2">Uncharacterized protein</fullName>
    </submittedName>
</protein>
<keyword evidence="3" id="KW-1185">Reference proteome</keyword>